<dbReference type="RefSeq" id="WP_134673336.1">
    <property type="nucleotide sequence ID" value="NZ_CP039383.2"/>
</dbReference>
<keyword evidence="1" id="KW-0963">Cytoplasm</keyword>
<dbReference type="GO" id="GO:0006935">
    <property type="term" value="P:chemotaxis"/>
    <property type="evidence" value="ECO:0007669"/>
    <property type="project" value="UniProtKB-KW"/>
</dbReference>
<organism evidence="3 4">
    <name type="scientific">Luteimonas yindakuii</name>
    <dbReference type="NCBI Taxonomy" id="2565782"/>
    <lineage>
        <taxon>Bacteria</taxon>
        <taxon>Pseudomonadati</taxon>
        <taxon>Pseudomonadota</taxon>
        <taxon>Gammaproteobacteria</taxon>
        <taxon>Lysobacterales</taxon>
        <taxon>Lysobacteraceae</taxon>
        <taxon>Luteimonas</taxon>
    </lineage>
</organism>
<comment type="similarity">
    <text evidence="1">Belongs to the CheZ family.</text>
</comment>
<keyword evidence="4" id="KW-1185">Reference proteome</keyword>
<dbReference type="OrthoDB" id="9773007at2"/>
<protein>
    <recommendedName>
        <fullName evidence="1">Protein phosphatase CheZ</fullName>
        <ecNumber evidence="1">3.1.3.-</ecNumber>
    </recommendedName>
    <alternativeName>
        <fullName evidence="1">Chemotaxis protein CheZ</fullName>
    </alternativeName>
</protein>
<keyword evidence="1" id="KW-0145">Chemotaxis</keyword>
<dbReference type="PIRSF" id="PIRSF002884">
    <property type="entry name" value="CheZ"/>
    <property type="match status" value="1"/>
</dbReference>
<evidence type="ECO:0000256" key="2">
    <source>
        <dbReference type="SAM" id="MobiDB-lite"/>
    </source>
</evidence>
<evidence type="ECO:0000313" key="4">
    <source>
        <dbReference type="Proteomes" id="UP000298681"/>
    </source>
</evidence>
<gene>
    <name evidence="3" type="ORF">E4582_03645</name>
</gene>
<dbReference type="GO" id="GO:0097588">
    <property type="term" value="P:archaeal or bacterial-type flagellum-dependent cell motility"/>
    <property type="evidence" value="ECO:0007669"/>
    <property type="project" value="UniProtKB-KW"/>
</dbReference>
<comment type="subcellular location">
    <subcellularLocation>
        <location evidence="1">Cytoplasm</location>
    </subcellularLocation>
</comment>
<sequence>MNTPVVDDIPVARLLQDALDALERGDEDAWRQHVDAIAASRTHTLVNGLGRLARELEQALDALPPAPSGGNLDDACARLDHVVAMTEEATHRTLDLIDDSRALVARLKDGPLDETQAGTVEALRDNLREMALAQSHQDLGGQIIRRVASIVRGVHEGFGELGLPPKDEPACDERGHGPAVRGLDAGTVGQSDADDLLSNLGL</sequence>
<dbReference type="Pfam" id="PF04344">
    <property type="entry name" value="CheZ"/>
    <property type="match status" value="2"/>
</dbReference>
<keyword evidence="1" id="KW-0904">Protein phosphatase</keyword>
<dbReference type="EC" id="3.1.3.-" evidence="1"/>
<feature type="compositionally biased region" description="Basic and acidic residues" evidence="2">
    <location>
        <begin position="165"/>
        <end position="176"/>
    </location>
</feature>
<evidence type="ECO:0000256" key="1">
    <source>
        <dbReference type="PIRNR" id="PIRNR002884"/>
    </source>
</evidence>
<feature type="region of interest" description="Disordered" evidence="2">
    <location>
        <begin position="161"/>
        <end position="187"/>
    </location>
</feature>
<dbReference type="InterPro" id="IPR007439">
    <property type="entry name" value="Chemotax_Pase_CheZ"/>
</dbReference>
<dbReference type="GO" id="GO:0004721">
    <property type="term" value="F:phosphoprotein phosphatase activity"/>
    <property type="evidence" value="ECO:0007669"/>
    <property type="project" value="UniProtKB-KW"/>
</dbReference>
<dbReference type="Gene3D" id="1.10.287.500">
    <property type="entry name" value="Helix hairpin bin"/>
    <property type="match status" value="1"/>
</dbReference>
<name>A0A4Z1R345_9GAMM</name>
<dbReference type="Proteomes" id="UP000298681">
    <property type="component" value="Unassembled WGS sequence"/>
</dbReference>
<comment type="function">
    <text evidence="1">Plays an important role in bacterial chemotaxis signal transduction pathway by accelerating the dephosphorylation of phosphorylated CheY (CheY-P).</text>
</comment>
<keyword evidence="1" id="KW-0283">Flagellar rotation</keyword>
<dbReference type="SUPFAM" id="SSF75708">
    <property type="entry name" value="Chemotaxis phosphatase CheZ"/>
    <property type="match status" value="1"/>
</dbReference>
<dbReference type="GO" id="GO:0009288">
    <property type="term" value="C:bacterial-type flagellum"/>
    <property type="evidence" value="ECO:0007669"/>
    <property type="project" value="InterPro"/>
</dbReference>
<accession>A0A4Z1R345</accession>
<reference evidence="3 4" key="1">
    <citation type="submission" date="2019-01" db="EMBL/GenBank/DDBJ databases">
        <authorList>
            <person name="Zhang S."/>
        </authorList>
    </citation>
    <scope>NUCLEOTIDE SEQUENCE [LARGE SCALE GENOMIC DNA]</scope>
    <source>
        <strain evidence="3 4">1626</strain>
    </source>
</reference>
<dbReference type="GO" id="GO:0005737">
    <property type="term" value="C:cytoplasm"/>
    <property type="evidence" value="ECO:0007669"/>
    <property type="project" value="UniProtKB-SubCell"/>
</dbReference>
<dbReference type="AlphaFoldDB" id="A0A4Z1R345"/>
<keyword evidence="1" id="KW-0378">Hydrolase</keyword>
<comment type="subunit">
    <text evidence="1">Homodimer.</text>
</comment>
<dbReference type="GO" id="GO:0050920">
    <property type="term" value="P:regulation of chemotaxis"/>
    <property type="evidence" value="ECO:0007669"/>
    <property type="project" value="InterPro"/>
</dbReference>
<evidence type="ECO:0000313" key="3">
    <source>
        <dbReference type="EMBL" id="TKS53952.1"/>
    </source>
</evidence>
<dbReference type="EMBL" id="SPUH01000001">
    <property type="protein sequence ID" value="TKS53952.1"/>
    <property type="molecule type" value="Genomic_DNA"/>
</dbReference>
<proteinExistence type="inferred from homology"/>
<comment type="caution">
    <text evidence="3">The sequence shown here is derived from an EMBL/GenBank/DDBJ whole genome shotgun (WGS) entry which is preliminary data.</text>
</comment>